<feature type="transmembrane region" description="Helical" evidence="1">
    <location>
        <begin position="53"/>
        <end position="76"/>
    </location>
</feature>
<accession>A0A7X2N0W1</accession>
<feature type="transmembrane region" description="Helical" evidence="1">
    <location>
        <begin position="127"/>
        <end position="146"/>
    </location>
</feature>
<feature type="transmembrane region" description="Helical" evidence="1">
    <location>
        <begin position="104"/>
        <end position="121"/>
    </location>
</feature>
<sequence length="459" mass="48647">MVNLGVLHYIYAAMTIIIVITLLKKKEIVFPCIVGIFLLGIASSGSIMKGIQILYNSLMASGIELFTIIVVIALVVSMSKSLTAIGADEVMIRPIKKIVKSSKAAYFVLGLVMFVTSWFIWPSPAVALVGAIMLPVAIEVGLPAIWAAVAMNLFGHGFAFSGDFVIQGAPQITSKSAGIAVTEMMSGKALILWVVMGCTVILVSFIMLLREMRKEPSNFVADRTMNQISKQKIKTTKFTYFIAVFTPAVFIVDVVLMVKFNIIGGDATALIGGTAILIMCLITICTKKVSEAFENVTENIRHGFIFSIKIFAPVIVIAAFFFMGNGEFAQKVLSPNAPSILTDLGMALSQKISMSRASVGIIQTIVATITGLDGSGFSGLPLAGSLAKTFAVAGGFNTSVIASLGQIITMYVGGGTIIPWGVIPVAAICNVKAADLARKNLIPVAIGIAVTTIIAIMIM</sequence>
<dbReference type="RefSeq" id="WP_154532710.1">
    <property type="nucleotide sequence ID" value="NZ_JAQXTV010000040.1"/>
</dbReference>
<feature type="transmembrane region" description="Helical" evidence="1">
    <location>
        <begin position="262"/>
        <end position="284"/>
    </location>
</feature>
<dbReference type="EMBL" id="VULX01000041">
    <property type="protein sequence ID" value="MSR92635.1"/>
    <property type="molecule type" value="Genomic_DNA"/>
</dbReference>
<comment type="caution">
    <text evidence="2">The sequence shown here is derived from an EMBL/GenBank/DDBJ whole genome shotgun (WGS) entry which is preliminary data.</text>
</comment>
<feature type="transmembrane region" description="Helical" evidence="1">
    <location>
        <begin position="408"/>
        <end position="429"/>
    </location>
</feature>
<dbReference type="Proteomes" id="UP000460287">
    <property type="component" value="Unassembled WGS sequence"/>
</dbReference>
<feature type="transmembrane region" description="Helical" evidence="1">
    <location>
        <begin position="441"/>
        <end position="458"/>
    </location>
</feature>
<evidence type="ECO:0000313" key="2">
    <source>
        <dbReference type="EMBL" id="MSR92635.1"/>
    </source>
</evidence>
<reference evidence="2 3" key="1">
    <citation type="submission" date="2019-08" db="EMBL/GenBank/DDBJ databases">
        <title>In-depth cultivation of the pig gut microbiome towards novel bacterial diversity and tailored functional studies.</title>
        <authorList>
            <person name="Wylensek D."/>
            <person name="Hitch T.C.A."/>
            <person name="Clavel T."/>
        </authorList>
    </citation>
    <scope>NUCLEOTIDE SEQUENCE [LARGE SCALE GENOMIC DNA]</scope>
    <source>
        <strain evidence="2 3">WCA-383-APC-5B</strain>
    </source>
</reference>
<keyword evidence="3" id="KW-1185">Reference proteome</keyword>
<keyword evidence="1" id="KW-0472">Membrane</keyword>
<dbReference type="AlphaFoldDB" id="A0A7X2N0W1"/>
<evidence type="ECO:0000313" key="3">
    <source>
        <dbReference type="Proteomes" id="UP000460287"/>
    </source>
</evidence>
<keyword evidence="1" id="KW-1133">Transmembrane helix</keyword>
<name>A0A7X2N0W1_9CLOT</name>
<feature type="transmembrane region" description="Helical" evidence="1">
    <location>
        <begin position="304"/>
        <end position="323"/>
    </location>
</feature>
<protein>
    <recommendedName>
        <fullName evidence="4">Transporter</fullName>
    </recommendedName>
</protein>
<feature type="transmembrane region" description="Helical" evidence="1">
    <location>
        <begin position="190"/>
        <end position="209"/>
    </location>
</feature>
<keyword evidence="1" id="KW-0812">Transmembrane</keyword>
<organism evidence="2 3">
    <name type="scientific">Inconstantimicrobium porci</name>
    <dbReference type="NCBI Taxonomy" id="2652291"/>
    <lineage>
        <taxon>Bacteria</taxon>
        <taxon>Bacillati</taxon>
        <taxon>Bacillota</taxon>
        <taxon>Clostridia</taxon>
        <taxon>Eubacteriales</taxon>
        <taxon>Clostridiaceae</taxon>
        <taxon>Inconstantimicrobium</taxon>
    </lineage>
</organism>
<feature type="transmembrane region" description="Helical" evidence="1">
    <location>
        <begin position="6"/>
        <end position="23"/>
    </location>
</feature>
<feature type="transmembrane region" description="Helical" evidence="1">
    <location>
        <begin position="238"/>
        <end position="256"/>
    </location>
</feature>
<gene>
    <name evidence="2" type="ORF">FYJ33_15000</name>
</gene>
<evidence type="ECO:0000256" key="1">
    <source>
        <dbReference type="SAM" id="Phobius"/>
    </source>
</evidence>
<evidence type="ECO:0008006" key="4">
    <source>
        <dbReference type="Google" id="ProtNLM"/>
    </source>
</evidence>
<proteinExistence type="predicted"/>
<feature type="transmembrane region" description="Helical" evidence="1">
    <location>
        <begin position="28"/>
        <end position="47"/>
    </location>
</feature>